<sequence length="581" mass="66613">MTNIDIIQALDNIRINNLYVHNSELEGAKFSNEKLKDRKVYLVETLAVINALVERGTMMLYGGHGGGKTTLSKYLGQLFCHLTKEKIEDCILRGHPQLTEEKILGSLDFAQMTGNKPLDNGKLSVVWNEFVTSRWKIIDEINRLSPYAQNILLSLLAEGSVKYHDQSMIVPAFTLFATLNPKDNANTELSLPFKDRFALALPITMPDYDSFSTIGKRDKSSYNDRIEEYLQDVNLEELQEIVKNIPYTEEAELFINYIIASYRLCERAFKESNDNLSVDKILCENCHMCAPEKVCSKIKLPLSVRVKEDLYRYGKALAWFLGNREVNVNHIEVLAPYMIWHRAVLSKKYVSTLTEHWKNTNSGKQTSIFITNIDLDGTRNIIQMIKNEFDGIKDLLMGFERVKTGTLSVPEFNEYLKEIRDSSYNSLVISAEIVPVLNEKYAPVYDKIVSYNNQIDNSKGDISKLKAIKSELAFRYDIPNRQYISERVNRSIKKIEIKEYTFKLEKDSIISNPQLSSLIQAVIPGTDLANGDIQKVKPFKLLDITRDACDLSVKRLKKYIFTYQGDEDSELFKYLQANNVN</sequence>
<dbReference type="Proteomes" id="UP000027661">
    <property type="component" value="Unassembled WGS sequence"/>
</dbReference>
<evidence type="ECO:0000313" key="2">
    <source>
        <dbReference type="EMBL" id="KDS53466.1"/>
    </source>
</evidence>
<dbReference type="PATRIC" id="fig|1339352.3.peg.2372"/>
<dbReference type="Gene3D" id="1.10.8.80">
    <property type="entry name" value="Magnesium chelatase subunit I, C-Terminal domain"/>
    <property type="match status" value="1"/>
</dbReference>
<dbReference type="EMBL" id="JNHM01000030">
    <property type="protein sequence ID" value="KDS53466.1"/>
    <property type="molecule type" value="Genomic_DNA"/>
</dbReference>
<dbReference type="RefSeq" id="WP_032952920.1">
    <property type="nucleotide sequence ID" value="NZ_JNHM01000030.1"/>
</dbReference>
<protein>
    <submittedName>
        <fullName evidence="2">AAA domain family protein</fullName>
    </submittedName>
</protein>
<dbReference type="InterPro" id="IPR011704">
    <property type="entry name" value="ATPase_dyneun-rel_AAA"/>
</dbReference>
<dbReference type="GO" id="GO:0016887">
    <property type="term" value="F:ATP hydrolysis activity"/>
    <property type="evidence" value="ECO:0007669"/>
    <property type="project" value="InterPro"/>
</dbReference>
<proteinExistence type="predicted"/>
<comment type="caution">
    <text evidence="2">The sequence shown here is derived from an EMBL/GenBank/DDBJ whole genome shotgun (WGS) entry which is preliminary data.</text>
</comment>
<dbReference type="SUPFAM" id="SSF52540">
    <property type="entry name" value="P-loop containing nucleoside triphosphate hydrolases"/>
    <property type="match status" value="1"/>
</dbReference>
<dbReference type="InterPro" id="IPR027417">
    <property type="entry name" value="P-loop_NTPase"/>
</dbReference>
<accession>A0A069SI67</accession>
<evidence type="ECO:0000313" key="3">
    <source>
        <dbReference type="Proteomes" id="UP000027661"/>
    </source>
</evidence>
<gene>
    <name evidence="2" type="ORF">M099_2471</name>
</gene>
<dbReference type="Pfam" id="PF07728">
    <property type="entry name" value="AAA_5"/>
    <property type="match status" value="1"/>
</dbReference>
<feature type="domain" description="ATPase dynein-related AAA" evidence="1">
    <location>
        <begin position="58"/>
        <end position="197"/>
    </location>
</feature>
<reference evidence="2 3" key="1">
    <citation type="submission" date="2014-04" db="EMBL/GenBank/DDBJ databases">
        <authorList>
            <person name="Sears C."/>
            <person name="Carroll K."/>
            <person name="Sack B.R."/>
            <person name="Qadri F."/>
            <person name="Myers L.L."/>
            <person name="Chung G.-T."/>
            <person name="Escheverria P."/>
            <person name="Fraser C.M."/>
            <person name="Sadzewicz L."/>
            <person name="Shefchek K.A."/>
            <person name="Tallon L."/>
            <person name="Das S.P."/>
            <person name="Daugherty S."/>
            <person name="Mongodin E.F."/>
        </authorList>
    </citation>
    <scope>NUCLEOTIDE SEQUENCE [LARGE SCALE GENOMIC DNA]</scope>
    <source>
        <strain evidence="2 3">3975 RP4</strain>
    </source>
</reference>
<dbReference type="AlphaFoldDB" id="A0A069SI67"/>
<dbReference type="Gene3D" id="3.40.50.300">
    <property type="entry name" value="P-loop containing nucleotide triphosphate hydrolases"/>
    <property type="match status" value="1"/>
</dbReference>
<organism evidence="2 3">
    <name type="scientific">Phocaeicola vulgatus str. 3975 RP4</name>
    <dbReference type="NCBI Taxonomy" id="1339352"/>
    <lineage>
        <taxon>Bacteria</taxon>
        <taxon>Pseudomonadati</taxon>
        <taxon>Bacteroidota</taxon>
        <taxon>Bacteroidia</taxon>
        <taxon>Bacteroidales</taxon>
        <taxon>Bacteroidaceae</taxon>
        <taxon>Phocaeicola</taxon>
    </lineage>
</organism>
<name>A0A069SI67_PHOVU</name>
<evidence type="ECO:0000259" key="1">
    <source>
        <dbReference type="Pfam" id="PF07728"/>
    </source>
</evidence>
<dbReference type="GO" id="GO:0005524">
    <property type="term" value="F:ATP binding"/>
    <property type="evidence" value="ECO:0007669"/>
    <property type="project" value="InterPro"/>
</dbReference>
<dbReference type="PANTHER" id="PTHR42759:SF1">
    <property type="entry name" value="MAGNESIUM-CHELATASE SUBUNIT CHLD"/>
    <property type="match status" value="1"/>
</dbReference>
<dbReference type="PANTHER" id="PTHR42759">
    <property type="entry name" value="MOXR FAMILY PROTEIN"/>
    <property type="match status" value="1"/>
</dbReference>
<dbReference type="InterPro" id="IPR050764">
    <property type="entry name" value="CbbQ/NirQ/NorQ/GpvN"/>
</dbReference>